<dbReference type="FunFam" id="3.30.70.270:FF:000001">
    <property type="entry name" value="Diguanylate cyclase domain protein"/>
    <property type="match status" value="1"/>
</dbReference>
<name>A0A927C1A4_9GAMM</name>
<keyword evidence="2" id="KW-1133">Transmembrane helix</keyword>
<dbReference type="InterPro" id="IPR052163">
    <property type="entry name" value="DGC-Regulatory_Protein"/>
</dbReference>
<dbReference type="GO" id="GO:0003824">
    <property type="term" value="F:catalytic activity"/>
    <property type="evidence" value="ECO:0007669"/>
    <property type="project" value="UniProtKB-ARBA"/>
</dbReference>
<feature type="transmembrane region" description="Helical" evidence="2">
    <location>
        <begin position="164"/>
        <end position="183"/>
    </location>
</feature>
<evidence type="ECO:0000259" key="3">
    <source>
        <dbReference type="PROSITE" id="PS50887"/>
    </source>
</evidence>
<dbReference type="PANTHER" id="PTHR46663:SF2">
    <property type="entry name" value="GGDEF DOMAIN-CONTAINING PROTEIN"/>
    <property type="match status" value="1"/>
</dbReference>
<gene>
    <name evidence="4" type="ORF">IB286_10440</name>
</gene>
<dbReference type="RefSeq" id="WP_190765253.1">
    <property type="nucleotide sequence ID" value="NZ_JACXLD010000005.1"/>
</dbReference>
<dbReference type="EMBL" id="JACXLD010000005">
    <property type="protein sequence ID" value="MBD2859423.1"/>
    <property type="molecule type" value="Genomic_DNA"/>
</dbReference>
<dbReference type="AlphaFoldDB" id="A0A927C1A4"/>
<evidence type="ECO:0000256" key="1">
    <source>
        <dbReference type="ARBA" id="ARBA00001946"/>
    </source>
</evidence>
<keyword evidence="2" id="KW-0812">Transmembrane</keyword>
<dbReference type="Gene3D" id="3.30.70.270">
    <property type="match status" value="1"/>
</dbReference>
<dbReference type="PANTHER" id="PTHR46663">
    <property type="entry name" value="DIGUANYLATE CYCLASE DGCT-RELATED"/>
    <property type="match status" value="1"/>
</dbReference>
<dbReference type="SMART" id="SM00267">
    <property type="entry name" value="GGDEF"/>
    <property type="match status" value="1"/>
</dbReference>
<accession>A0A927C1A4</accession>
<dbReference type="NCBIfam" id="TIGR00254">
    <property type="entry name" value="GGDEF"/>
    <property type="match status" value="1"/>
</dbReference>
<comment type="caution">
    <text evidence="4">The sequence shown here is derived from an EMBL/GenBank/DDBJ whole genome shotgun (WGS) entry which is preliminary data.</text>
</comment>
<protein>
    <submittedName>
        <fullName evidence="4">GGDEF domain-containing protein</fullName>
    </submittedName>
</protein>
<dbReference type="InterPro" id="IPR000160">
    <property type="entry name" value="GGDEF_dom"/>
</dbReference>
<evidence type="ECO:0000256" key="2">
    <source>
        <dbReference type="SAM" id="Phobius"/>
    </source>
</evidence>
<feature type="transmembrane region" description="Helical" evidence="2">
    <location>
        <begin position="81"/>
        <end position="99"/>
    </location>
</feature>
<keyword evidence="2" id="KW-0472">Membrane</keyword>
<dbReference type="Pfam" id="PF00990">
    <property type="entry name" value="GGDEF"/>
    <property type="match status" value="1"/>
</dbReference>
<feature type="transmembrane region" description="Helical" evidence="2">
    <location>
        <begin position="111"/>
        <end position="144"/>
    </location>
</feature>
<organism evidence="4 5">
    <name type="scientific">Spongiibacter pelagi</name>
    <dbReference type="NCBI Taxonomy" id="2760804"/>
    <lineage>
        <taxon>Bacteria</taxon>
        <taxon>Pseudomonadati</taxon>
        <taxon>Pseudomonadota</taxon>
        <taxon>Gammaproteobacteria</taxon>
        <taxon>Cellvibrionales</taxon>
        <taxon>Spongiibacteraceae</taxon>
        <taxon>Spongiibacter</taxon>
    </lineage>
</organism>
<keyword evidence="5" id="KW-1185">Reference proteome</keyword>
<feature type="transmembrane region" description="Helical" evidence="2">
    <location>
        <begin position="22"/>
        <end position="45"/>
    </location>
</feature>
<dbReference type="CDD" id="cd01949">
    <property type="entry name" value="GGDEF"/>
    <property type="match status" value="1"/>
</dbReference>
<dbReference type="Proteomes" id="UP000610558">
    <property type="component" value="Unassembled WGS sequence"/>
</dbReference>
<reference evidence="4" key="1">
    <citation type="submission" date="2020-09" db="EMBL/GenBank/DDBJ databases">
        <authorList>
            <person name="Yoon J.-W."/>
        </authorList>
    </citation>
    <scope>NUCLEOTIDE SEQUENCE</scope>
    <source>
        <strain evidence="4">KMU-158</strain>
    </source>
</reference>
<feature type="transmembrane region" description="Helical" evidence="2">
    <location>
        <begin position="57"/>
        <end position="75"/>
    </location>
</feature>
<dbReference type="PROSITE" id="PS50887">
    <property type="entry name" value="GGDEF"/>
    <property type="match status" value="1"/>
</dbReference>
<evidence type="ECO:0000313" key="4">
    <source>
        <dbReference type="EMBL" id="MBD2859423.1"/>
    </source>
</evidence>
<proteinExistence type="predicted"/>
<dbReference type="SUPFAM" id="SSF55073">
    <property type="entry name" value="Nucleotide cyclase"/>
    <property type="match status" value="1"/>
</dbReference>
<dbReference type="InterPro" id="IPR043128">
    <property type="entry name" value="Rev_trsase/Diguanyl_cyclase"/>
</dbReference>
<dbReference type="InterPro" id="IPR029787">
    <property type="entry name" value="Nucleotide_cyclase"/>
</dbReference>
<comment type="cofactor">
    <cofactor evidence="1">
        <name>Mg(2+)</name>
        <dbReference type="ChEBI" id="CHEBI:18420"/>
    </cofactor>
</comment>
<feature type="domain" description="GGDEF" evidence="3">
    <location>
        <begin position="233"/>
        <end position="362"/>
    </location>
</feature>
<evidence type="ECO:0000313" key="5">
    <source>
        <dbReference type="Proteomes" id="UP000610558"/>
    </source>
</evidence>
<sequence>MVSPTLVGSPASSPSEFARRRFVSLFILGAMFVCGLVTTASIFMLPIGPIGQKLVRNYGILISVGSIISLVILEVFQHRNFALNTFLGFLCFGLAIITMNTGGIDAPGNTILVVMPTLATLSMGILAGALWACIVASFLCLLYWNPYSYLDIRNIIQPYNSEIGIFISCIAAIFLALLPTVYYELHQRKQRKIINKKHDMAVYHATHDPLTGLYNRRYFIAQLKSQICSDATEHFSVLYIDLNNFKPINDRYGHHIGDAVLSEVAKRLAFVFREQDYCCRMGGDEFAVLLKVSDKAEKDRFIERANAIFTEGVSVEEQYHPLSASIGCANYPKDGTSFETLIKQADKDMYAVKYRREIESHA</sequence>